<dbReference type="PROSITE" id="PS50887">
    <property type="entry name" value="GGDEF"/>
    <property type="match status" value="1"/>
</dbReference>
<dbReference type="Pfam" id="PF00990">
    <property type="entry name" value="GGDEF"/>
    <property type="match status" value="1"/>
</dbReference>
<organism evidence="3 4">
    <name type="scientific">Deinococcus arboris</name>
    <dbReference type="NCBI Taxonomy" id="2682977"/>
    <lineage>
        <taxon>Bacteria</taxon>
        <taxon>Thermotogati</taxon>
        <taxon>Deinococcota</taxon>
        <taxon>Deinococci</taxon>
        <taxon>Deinococcales</taxon>
        <taxon>Deinococcaceae</taxon>
        <taxon>Deinococcus</taxon>
    </lineage>
</organism>
<sequence>MDSSGPENEVSRLEALHRYQVLDTPPEAEFDHITRFAQLFLDVPVVFINLVDLNRIWAKSTQGTPVQELDRAHTCCSQAVTGSEVYTVADLEGHPDLKQEGMMRHGKVRSYAGAPLITRDGHRIGALAVYDTRPRVFTAAEQQFLRELAAIVIDSLELRLMVRRWQAAQHRSAYLAHHDPLTGLPNRLRLLDRAQLAFHQSQRSGDSVGFMILDLDGFKTVNDSLGHSVGDELLKEAGRRLCACIRRDDTVARFGGDEFVILLPKLAEPFDAAGVAQKLLSCLKQPFQIGGRTIELSASVGIAIYPANSLNPEEQDPELQASDLLQAADTAMYAAKAAGKAQYQFYSRAMTLGAQRRLDLRARLTQAIRDGQLTLHYQPQVNLQSGRVVGLEALARWPQADGSWISPLEFVPIAEESHLIHELGTWVLRTACEQLVQWEQLGLASWDLTVNISVKQWQDPNFLTHVQRILRETGFSPGRLVLDVNESIMLASPQDALVLSQALSALGIRVALDDFGTGYSSLSQMQDLCIQQLKLDRSFVRRLGETARSQAVGEAIVTLGRRLGITVVGEGIETVKQREQLTQLACPLGQGYIFGHPVPPNVFLLKYAD</sequence>
<dbReference type="GO" id="GO:0071111">
    <property type="term" value="F:cyclic-guanylate-specific phosphodiesterase activity"/>
    <property type="evidence" value="ECO:0007669"/>
    <property type="project" value="InterPro"/>
</dbReference>
<evidence type="ECO:0000313" key="3">
    <source>
        <dbReference type="EMBL" id="MVN87134.1"/>
    </source>
</evidence>
<protein>
    <submittedName>
        <fullName evidence="3">EAL domain-containing protein</fullName>
    </submittedName>
</protein>
<reference evidence="3 4" key="1">
    <citation type="submission" date="2019-12" db="EMBL/GenBank/DDBJ databases">
        <title>Deinococcus sp. HMF7620 Genome sequencing and assembly.</title>
        <authorList>
            <person name="Kang H."/>
            <person name="Kim H."/>
            <person name="Joh K."/>
        </authorList>
    </citation>
    <scope>NUCLEOTIDE SEQUENCE [LARGE SCALE GENOMIC DNA]</scope>
    <source>
        <strain evidence="3 4">HMF7620</strain>
    </source>
</reference>
<comment type="caution">
    <text evidence="3">The sequence shown here is derived from an EMBL/GenBank/DDBJ whole genome shotgun (WGS) entry which is preliminary data.</text>
</comment>
<evidence type="ECO:0000259" key="2">
    <source>
        <dbReference type="PROSITE" id="PS50887"/>
    </source>
</evidence>
<dbReference type="AlphaFoldDB" id="A0A7C9HRN7"/>
<dbReference type="EMBL" id="WQLB01000011">
    <property type="protein sequence ID" value="MVN87134.1"/>
    <property type="molecule type" value="Genomic_DNA"/>
</dbReference>
<keyword evidence="4" id="KW-1185">Reference proteome</keyword>
<dbReference type="Gene3D" id="3.30.450.40">
    <property type="match status" value="1"/>
</dbReference>
<dbReference type="Pfam" id="PF01590">
    <property type="entry name" value="GAF"/>
    <property type="match status" value="1"/>
</dbReference>
<dbReference type="SUPFAM" id="SSF55073">
    <property type="entry name" value="Nucleotide cyclase"/>
    <property type="match status" value="1"/>
</dbReference>
<dbReference type="InterPro" id="IPR029787">
    <property type="entry name" value="Nucleotide_cyclase"/>
</dbReference>
<dbReference type="CDD" id="cd01948">
    <property type="entry name" value="EAL"/>
    <property type="match status" value="1"/>
</dbReference>
<dbReference type="PROSITE" id="PS50883">
    <property type="entry name" value="EAL"/>
    <property type="match status" value="1"/>
</dbReference>
<dbReference type="InterPro" id="IPR050706">
    <property type="entry name" value="Cyclic-di-GMP_PDE-like"/>
</dbReference>
<dbReference type="PANTHER" id="PTHR33121">
    <property type="entry name" value="CYCLIC DI-GMP PHOSPHODIESTERASE PDEF"/>
    <property type="match status" value="1"/>
</dbReference>
<dbReference type="NCBIfam" id="TIGR00254">
    <property type="entry name" value="GGDEF"/>
    <property type="match status" value="1"/>
</dbReference>
<dbReference type="SMART" id="SM00065">
    <property type="entry name" value="GAF"/>
    <property type="match status" value="1"/>
</dbReference>
<dbReference type="SMART" id="SM00267">
    <property type="entry name" value="GGDEF"/>
    <property type="match status" value="1"/>
</dbReference>
<dbReference type="Proteomes" id="UP000483286">
    <property type="component" value="Unassembled WGS sequence"/>
</dbReference>
<dbReference type="InterPro" id="IPR001633">
    <property type="entry name" value="EAL_dom"/>
</dbReference>
<feature type="domain" description="GGDEF" evidence="2">
    <location>
        <begin position="206"/>
        <end position="348"/>
    </location>
</feature>
<dbReference type="SMART" id="SM00052">
    <property type="entry name" value="EAL"/>
    <property type="match status" value="1"/>
</dbReference>
<dbReference type="SUPFAM" id="SSF55781">
    <property type="entry name" value="GAF domain-like"/>
    <property type="match status" value="1"/>
</dbReference>
<dbReference type="InterPro" id="IPR003018">
    <property type="entry name" value="GAF"/>
</dbReference>
<gene>
    <name evidence="3" type="ORF">GO986_10170</name>
</gene>
<dbReference type="CDD" id="cd01949">
    <property type="entry name" value="GGDEF"/>
    <property type="match status" value="1"/>
</dbReference>
<evidence type="ECO:0000259" key="1">
    <source>
        <dbReference type="PROSITE" id="PS50883"/>
    </source>
</evidence>
<dbReference type="Gene3D" id="3.30.70.270">
    <property type="match status" value="1"/>
</dbReference>
<dbReference type="Pfam" id="PF00563">
    <property type="entry name" value="EAL"/>
    <property type="match status" value="1"/>
</dbReference>
<proteinExistence type="predicted"/>
<name>A0A7C9HRN7_9DEIO</name>
<dbReference type="Gene3D" id="3.20.20.450">
    <property type="entry name" value="EAL domain"/>
    <property type="match status" value="1"/>
</dbReference>
<dbReference type="InterPro" id="IPR000160">
    <property type="entry name" value="GGDEF_dom"/>
</dbReference>
<dbReference type="InterPro" id="IPR029016">
    <property type="entry name" value="GAF-like_dom_sf"/>
</dbReference>
<dbReference type="InterPro" id="IPR035919">
    <property type="entry name" value="EAL_sf"/>
</dbReference>
<evidence type="ECO:0000313" key="4">
    <source>
        <dbReference type="Proteomes" id="UP000483286"/>
    </source>
</evidence>
<dbReference type="PANTHER" id="PTHR33121:SF70">
    <property type="entry name" value="SIGNALING PROTEIN YKOW"/>
    <property type="match status" value="1"/>
</dbReference>
<feature type="domain" description="EAL" evidence="1">
    <location>
        <begin position="357"/>
        <end position="609"/>
    </location>
</feature>
<dbReference type="InterPro" id="IPR043128">
    <property type="entry name" value="Rev_trsase/Diguanyl_cyclase"/>
</dbReference>
<dbReference type="SUPFAM" id="SSF141868">
    <property type="entry name" value="EAL domain-like"/>
    <property type="match status" value="1"/>
</dbReference>
<accession>A0A7C9HRN7</accession>